<dbReference type="GO" id="GO:0006465">
    <property type="term" value="P:signal peptide processing"/>
    <property type="evidence" value="ECO:0007669"/>
    <property type="project" value="TreeGrafter"/>
</dbReference>
<dbReference type="GO" id="GO:0005886">
    <property type="term" value="C:plasma membrane"/>
    <property type="evidence" value="ECO:0007669"/>
    <property type="project" value="TreeGrafter"/>
</dbReference>
<comment type="caution">
    <text evidence="4">The sequence shown here is derived from an EMBL/GenBank/DDBJ whole genome shotgun (WGS) entry which is preliminary data.</text>
</comment>
<organism evidence="4 5">
    <name type="scientific">Herbidospora solisilvae</name>
    <dbReference type="NCBI Taxonomy" id="2696284"/>
    <lineage>
        <taxon>Bacteria</taxon>
        <taxon>Bacillati</taxon>
        <taxon>Actinomycetota</taxon>
        <taxon>Actinomycetes</taxon>
        <taxon>Streptosporangiales</taxon>
        <taxon>Streptosporangiaceae</taxon>
        <taxon>Herbidospora</taxon>
    </lineage>
</organism>
<keyword evidence="2" id="KW-1133">Transmembrane helix</keyword>
<feature type="transmembrane region" description="Helical" evidence="2">
    <location>
        <begin position="80"/>
        <end position="99"/>
    </location>
</feature>
<sequence>MSSWGLLVLLGVVAGRYARELAGGFTPEPDDTRKEARAALRHTVGVVPVPRRPFVVEGVTGLLFGVLAWRYAATPELVPALLLAAWAGVVLTVTDLRTWRLPDVVTLPAYPVLLAALAPTGRLMVATACGLAMAGIYLVLWFGRPSGIGFGDVKLAGLVGLVSGAVSVDAAIVAGVGGQLLGGLWALGLLITRKGTRTSEFPFGPAMIAGALAALLAGA</sequence>
<reference evidence="4 5" key="1">
    <citation type="submission" date="2020-01" db="EMBL/GenBank/DDBJ databases">
        <title>Herbidospora sp. NEAU-GS84 nov., a novel actinomycete isolated from soil.</title>
        <authorList>
            <person name="Han L."/>
        </authorList>
    </citation>
    <scope>NUCLEOTIDE SEQUENCE [LARGE SCALE GENOMIC DNA]</scope>
    <source>
        <strain evidence="4 5">NEAU-GS84</strain>
    </source>
</reference>
<feature type="transmembrane region" description="Helical" evidence="2">
    <location>
        <begin position="119"/>
        <end position="143"/>
    </location>
</feature>
<proteinExistence type="inferred from homology"/>
<evidence type="ECO:0000313" key="5">
    <source>
        <dbReference type="Proteomes" id="UP000479526"/>
    </source>
</evidence>
<protein>
    <submittedName>
        <fullName evidence="4">Prepilin peptidase</fullName>
    </submittedName>
</protein>
<evidence type="ECO:0000256" key="2">
    <source>
        <dbReference type="SAM" id="Phobius"/>
    </source>
</evidence>
<dbReference type="InterPro" id="IPR000045">
    <property type="entry name" value="Prepilin_IV_endopep_pep"/>
</dbReference>
<gene>
    <name evidence="4" type="ORF">GT755_08585</name>
</gene>
<keyword evidence="2" id="KW-0472">Membrane</keyword>
<dbReference type="InterPro" id="IPR050882">
    <property type="entry name" value="Prepilin_peptidase/N-MTase"/>
</dbReference>
<dbReference type="Proteomes" id="UP000479526">
    <property type="component" value="Unassembled WGS sequence"/>
</dbReference>
<evidence type="ECO:0000313" key="4">
    <source>
        <dbReference type="EMBL" id="NAS21741.1"/>
    </source>
</evidence>
<evidence type="ECO:0000256" key="1">
    <source>
        <dbReference type="ARBA" id="ARBA00005801"/>
    </source>
</evidence>
<dbReference type="Pfam" id="PF01478">
    <property type="entry name" value="Peptidase_A24"/>
    <property type="match status" value="1"/>
</dbReference>
<dbReference type="AlphaFoldDB" id="A0A7C9JBF5"/>
<dbReference type="RefSeq" id="WP_161479147.1">
    <property type="nucleotide sequence ID" value="NZ_WXEW01000002.1"/>
</dbReference>
<evidence type="ECO:0000259" key="3">
    <source>
        <dbReference type="Pfam" id="PF01478"/>
    </source>
</evidence>
<dbReference type="PANTHER" id="PTHR30487">
    <property type="entry name" value="TYPE 4 PREPILIN-LIKE PROTEINS LEADER PEPTIDE-PROCESSING ENZYME"/>
    <property type="match status" value="1"/>
</dbReference>
<comment type="similarity">
    <text evidence="1">Belongs to the peptidase A24 family.</text>
</comment>
<keyword evidence="2" id="KW-0812">Transmembrane</keyword>
<dbReference type="EMBL" id="WXEW01000002">
    <property type="protein sequence ID" value="NAS21741.1"/>
    <property type="molecule type" value="Genomic_DNA"/>
</dbReference>
<dbReference type="GO" id="GO:0004190">
    <property type="term" value="F:aspartic-type endopeptidase activity"/>
    <property type="evidence" value="ECO:0007669"/>
    <property type="project" value="InterPro"/>
</dbReference>
<keyword evidence="5" id="KW-1185">Reference proteome</keyword>
<dbReference type="PANTHER" id="PTHR30487:SF0">
    <property type="entry name" value="PREPILIN LEADER PEPTIDASE_N-METHYLTRANSFERASE-RELATED"/>
    <property type="match status" value="1"/>
</dbReference>
<dbReference type="Gene3D" id="1.20.120.1220">
    <property type="match status" value="1"/>
</dbReference>
<name>A0A7C9JBF5_9ACTN</name>
<accession>A0A7C9JBF5</accession>
<feature type="transmembrane region" description="Helical" evidence="2">
    <location>
        <begin position="201"/>
        <end position="218"/>
    </location>
</feature>
<feature type="domain" description="Prepilin type IV endopeptidase peptidase" evidence="3">
    <location>
        <begin position="83"/>
        <end position="185"/>
    </location>
</feature>
<feature type="transmembrane region" description="Helical" evidence="2">
    <location>
        <begin position="155"/>
        <end position="181"/>
    </location>
</feature>